<accession>A0A7S3KJ92</accession>
<feature type="transmembrane region" description="Helical" evidence="1">
    <location>
        <begin position="88"/>
        <end position="108"/>
    </location>
</feature>
<keyword evidence="1" id="KW-1133">Transmembrane helix</keyword>
<reference evidence="2" key="1">
    <citation type="submission" date="2021-01" db="EMBL/GenBank/DDBJ databases">
        <authorList>
            <person name="Corre E."/>
            <person name="Pelletier E."/>
            <person name="Niang G."/>
            <person name="Scheremetjew M."/>
            <person name="Finn R."/>
            <person name="Kale V."/>
            <person name="Holt S."/>
            <person name="Cochrane G."/>
            <person name="Meng A."/>
            <person name="Brown T."/>
            <person name="Cohen L."/>
        </authorList>
    </citation>
    <scope>NUCLEOTIDE SEQUENCE</scope>
    <source>
        <strain evidence="2">CT5</strain>
    </source>
</reference>
<dbReference type="EMBL" id="HBIK01019127">
    <property type="protein sequence ID" value="CAE0384098.1"/>
    <property type="molecule type" value="Transcribed_RNA"/>
</dbReference>
<feature type="transmembrane region" description="Helical" evidence="1">
    <location>
        <begin position="33"/>
        <end position="53"/>
    </location>
</feature>
<keyword evidence="1" id="KW-0812">Transmembrane</keyword>
<evidence type="ECO:0000256" key="1">
    <source>
        <dbReference type="SAM" id="Phobius"/>
    </source>
</evidence>
<evidence type="ECO:0000313" key="2">
    <source>
        <dbReference type="EMBL" id="CAE0384098.1"/>
    </source>
</evidence>
<protein>
    <submittedName>
        <fullName evidence="2">Uncharacterized protein</fullName>
    </submittedName>
</protein>
<feature type="transmembrane region" description="Helical" evidence="1">
    <location>
        <begin position="120"/>
        <end position="142"/>
    </location>
</feature>
<name>A0A7S3KJ92_EUPCR</name>
<organism evidence="2">
    <name type="scientific">Euplotes crassus</name>
    <dbReference type="NCBI Taxonomy" id="5936"/>
    <lineage>
        <taxon>Eukaryota</taxon>
        <taxon>Sar</taxon>
        <taxon>Alveolata</taxon>
        <taxon>Ciliophora</taxon>
        <taxon>Intramacronucleata</taxon>
        <taxon>Spirotrichea</taxon>
        <taxon>Hypotrichia</taxon>
        <taxon>Euplotida</taxon>
        <taxon>Euplotidae</taxon>
        <taxon>Moneuplotes</taxon>
    </lineage>
</organism>
<sequence length="177" mass="20381">MDQKMYYVVTTEEFWDYREKGEGLGRTAYVPRVLNLAAMALEVFLAVFLVVEAQVEGNILMYFYGFTMVWSLVFHLLPFLTKNFVFRLIVRVIVTIEFFLLVVILFLMVTTDDPRTPSGYLALLIFFIGPSLLVGATLYWALESERDSLTPELDIPYKPEVTMEESKVSPSADYVMI</sequence>
<gene>
    <name evidence="2" type="ORF">ECRA1380_LOCUS9061</name>
</gene>
<proteinExistence type="predicted"/>
<dbReference type="AlphaFoldDB" id="A0A7S3KJ92"/>
<feature type="transmembrane region" description="Helical" evidence="1">
    <location>
        <begin position="59"/>
        <end position="81"/>
    </location>
</feature>
<keyword evidence="1" id="KW-0472">Membrane</keyword>